<sequence>MLLPAAPDERFGYISQVWGLQLMLHTHNYLFYLDLDVLDEDNVAEVVEVAGVTGEEEEPPTEEEDGGGGRGRGFASGFGISMNRRRLQYELDDEMEEGSGGGGRPVESAKTSRLRRHRICKGKTINKPCLEVINTASLPSMFSEETTRSYAWVR</sequence>
<dbReference type="Proteomes" id="UP000281553">
    <property type="component" value="Unassembled WGS sequence"/>
</dbReference>
<dbReference type="AlphaFoldDB" id="A0A3P6QBC8"/>
<evidence type="ECO:0000313" key="2">
    <source>
        <dbReference type="EMBL" id="VDK42807.1"/>
    </source>
</evidence>
<dbReference type="EMBL" id="UYRU01008691">
    <property type="protein sequence ID" value="VDK42807.1"/>
    <property type="molecule type" value="Genomic_DNA"/>
</dbReference>
<proteinExistence type="predicted"/>
<name>A0A3P6QBC8_DIBLA</name>
<evidence type="ECO:0000256" key="1">
    <source>
        <dbReference type="SAM" id="MobiDB-lite"/>
    </source>
</evidence>
<gene>
    <name evidence="2" type="ORF">DILT_LOCUS1346</name>
</gene>
<keyword evidence="3" id="KW-1185">Reference proteome</keyword>
<organism evidence="2 3">
    <name type="scientific">Dibothriocephalus latus</name>
    <name type="common">Fish tapeworm</name>
    <name type="synonym">Diphyllobothrium latum</name>
    <dbReference type="NCBI Taxonomy" id="60516"/>
    <lineage>
        <taxon>Eukaryota</taxon>
        <taxon>Metazoa</taxon>
        <taxon>Spiralia</taxon>
        <taxon>Lophotrochozoa</taxon>
        <taxon>Platyhelminthes</taxon>
        <taxon>Cestoda</taxon>
        <taxon>Eucestoda</taxon>
        <taxon>Diphyllobothriidea</taxon>
        <taxon>Diphyllobothriidae</taxon>
        <taxon>Dibothriocephalus</taxon>
    </lineage>
</organism>
<protein>
    <submittedName>
        <fullName evidence="2">Uncharacterized protein</fullName>
    </submittedName>
</protein>
<dbReference type="OrthoDB" id="6245543at2759"/>
<accession>A0A3P6QBC8</accession>
<evidence type="ECO:0000313" key="3">
    <source>
        <dbReference type="Proteomes" id="UP000281553"/>
    </source>
</evidence>
<feature type="region of interest" description="Disordered" evidence="1">
    <location>
        <begin position="93"/>
        <end position="113"/>
    </location>
</feature>
<feature type="compositionally biased region" description="Acidic residues" evidence="1">
    <location>
        <begin position="54"/>
        <end position="66"/>
    </location>
</feature>
<reference evidence="2 3" key="1">
    <citation type="submission" date="2018-11" db="EMBL/GenBank/DDBJ databases">
        <authorList>
            <consortium name="Pathogen Informatics"/>
        </authorList>
    </citation>
    <scope>NUCLEOTIDE SEQUENCE [LARGE SCALE GENOMIC DNA]</scope>
</reference>
<feature type="region of interest" description="Disordered" evidence="1">
    <location>
        <begin position="52"/>
        <end position="78"/>
    </location>
</feature>